<dbReference type="SUPFAM" id="SSF48019">
    <property type="entry name" value="post-AAA+ oligomerization domain-like"/>
    <property type="match status" value="1"/>
</dbReference>
<dbReference type="SMART" id="SM00382">
    <property type="entry name" value="AAA"/>
    <property type="match status" value="1"/>
</dbReference>
<evidence type="ECO:0000256" key="2">
    <source>
        <dbReference type="ARBA" id="ARBA00022741"/>
    </source>
</evidence>
<dbReference type="GO" id="GO:0006261">
    <property type="term" value="P:DNA-templated DNA replication"/>
    <property type="evidence" value="ECO:0007669"/>
    <property type="project" value="TreeGrafter"/>
</dbReference>
<dbReference type="Gene3D" id="3.40.50.300">
    <property type="entry name" value="P-loop containing nucleotide triphosphate hydrolases"/>
    <property type="match status" value="1"/>
</dbReference>
<dbReference type="OrthoDB" id="9778364at2"/>
<reference evidence="5 6" key="1">
    <citation type="submission" date="2016-10" db="EMBL/GenBank/DDBJ databases">
        <authorList>
            <person name="de Groot N.N."/>
        </authorList>
    </citation>
    <scope>NUCLEOTIDE SEQUENCE [LARGE SCALE GENOMIC DNA]</scope>
    <source>
        <strain evidence="5 6">DSM 21799</strain>
    </source>
</reference>
<evidence type="ECO:0000256" key="3">
    <source>
        <dbReference type="ARBA" id="ARBA00022840"/>
    </source>
</evidence>
<dbReference type="InterPro" id="IPR032423">
    <property type="entry name" value="AAA_assoc_2"/>
</dbReference>
<evidence type="ECO:0000259" key="4">
    <source>
        <dbReference type="SMART" id="SM00382"/>
    </source>
</evidence>
<dbReference type="FunFam" id="1.10.3710.10:FF:000003">
    <property type="entry name" value="ATPase, AAA family protein"/>
    <property type="match status" value="1"/>
</dbReference>
<comment type="similarity">
    <text evidence="1">Belongs to the AAA ATPase family. RarA/MGS1/WRNIP1 subfamily.</text>
</comment>
<dbReference type="GO" id="GO:0008047">
    <property type="term" value="F:enzyme activator activity"/>
    <property type="evidence" value="ECO:0007669"/>
    <property type="project" value="TreeGrafter"/>
</dbReference>
<sequence length="441" mass="47113">MATGGYQQSNVPLAVRMRPRSLDEVAGQRHLLTPGSPLVALASDSAGTSGSVSVILWGPPGTGKTTIAQAIAHSSGRRFVELSAVTAGVKDVRRVMEEAMNSRDLYGLSTVLFLDEIHRFTKAQQDALLPGVENGWVILVAATTENPSFSVISPLLSRSLLLTLQQLSDEDLGVLIDRAVADERGLGGAVALDPDARAAIIRLASGDARRALTALEAAAVSASSSDEDEPVITTEIVATAVDRALLRYDRNGDEHYDVISAFIKSIRGSDPDAALHYLARMIEAGEDARFIARRLIVHSAEDIGMADPQALLIATAAADAVQFIGMPEGRIPLAEATIYLATAAKSNATISAIDAAIGDVRAGNLGRVPLHLRDAHYAGAKRLGHGKGYRYPHDEELGVATQQYLPDELVNRRYYKPTQHGNERDVASRLAKLLRIVRGGR</sequence>
<keyword evidence="3" id="KW-0067">ATP-binding</keyword>
<dbReference type="InterPro" id="IPR027417">
    <property type="entry name" value="P-loop_NTPase"/>
</dbReference>
<dbReference type="InterPro" id="IPR008921">
    <property type="entry name" value="DNA_pol3_clamp-load_cplx_C"/>
</dbReference>
<organism evidence="5 6">
    <name type="scientific">Paramicrobacterium humi</name>
    <dbReference type="NCBI Taxonomy" id="640635"/>
    <lineage>
        <taxon>Bacteria</taxon>
        <taxon>Bacillati</taxon>
        <taxon>Actinomycetota</taxon>
        <taxon>Actinomycetes</taxon>
        <taxon>Micrococcales</taxon>
        <taxon>Microbacteriaceae</taxon>
        <taxon>Paramicrobacterium</taxon>
    </lineage>
</organism>
<dbReference type="InterPro" id="IPR051314">
    <property type="entry name" value="AAA_ATPase_RarA/MGS1/WRNIP1"/>
</dbReference>
<keyword evidence="2" id="KW-0547">Nucleotide-binding</keyword>
<dbReference type="Gene3D" id="1.10.3710.10">
    <property type="entry name" value="DNA polymerase III clamp loader subunits, C-terminal domain"/>
    <property type="match status" value="1"/>
</dbReference>
<dbReference type="Proteomes" id="UP000199183">
    <property type="component" value="Unassembled WGS sequence"/>
</dbReference>
<name>A0A1H4QR42_9MICO</name>
<protein>
    <submittedName>
        <fullName evidence="5">Recombination protein MgsA</fullName>
    </submittedName>
</protein>
<evidence type="ECO:0000313" key="5">
    <source>
        <dbReference type="EMBL" id="SEC22012.1"/>
    </source>
</evidence>
<dbReference type="EMBL" id="FNRY01000001">
    <property type="protein sequence ID" value="SEC22012.1"/>
    <property type="molecule type" value="Genomic_DNA"/>
</dbReference>
<evidence type="ECO:0000256" key="1">
    <source>
        <dbReference type="ARBA" id="ARBA00008959"/>
    </source>
</evidence>
<dbReference type="GO" id="GO:0017116">
    <property type="term" value="F:single-stranded DNA helicase activity"/>
    <property type="evidence" value="ECO:0007669"/>
    <property type="project" value="TreeGrafter"/>
</dbReference>
<dbReference type="CDD" id="cd18139">
    <property type="entry name" value="HLD_clamp_RarA"/>
    <property type="match status" value="1"/>
</dbReference>
<accession>A0A1H4QR42</accession>
<dbReference type="CDD" id="cd00009">
    <property type="entry name" value="AAA"/>
    <property type="match status" value="1"/>
</dbReference>
<dbReference type="GO" id="GO:0000731">
    <property type="term" value="P:DNA synthesis involved in DNA repair"/>
    <property type="evidence" value="ECO:0007669"/>
    <property type="project" value="TreeGrafter"/>
</dbReference>
<dbReference type="Pfam" id="PF12002">
    <property type="entry name" value="MgsA_C"/>
    <property type="match status" value="1"/>
</dbReference>
<dbReference type="Gene3D" id="1.10.8.60">
    <property type="match status" value="1"/>
</dbReference>
<dbReference type="InterPro" id="IPR021886">
    <property type="entry name" value="MgsA_C"/>
</dbReference>
<dbReference type="GO" id="GO:0016887">
    <property type="term" value="F:ATP hydrolysis activity"/>
    <property type="evidence" value="ECO:0007669"/>
    <property type="project" value="InterPro"/>
</dbReference>
<dbReference type="STRING" id="640635.SAMN04489806_2892"/>
<dbReference type="AlphaFoldDB" id="A0A1H4QR42"/>
<dbReference type="GO" id="GO:0005524">
    <property type="term" value="F:ATP binding"/>
    <property type="evidence" value="ECO:0007669"/>
    <property type="project" value="UniProtKB-KW"/>
</dbReference>
<dbReference type="FunFam" id="3.40.50.300:FF:000345">
    <property type="entry name" value="AAA family ATPase"/>
    <property type="match status" value="1"/>
</dbReference>
<dbReference type="Gene3D" id="1.20.272.10">
    <property type="match status" value="1"/>
</dbReference>
<dbReference type="Pfam" id="PF00004">
    <property type="entry name" value="AAA"/>
    <property type="match status" value="1"/>
</dbReference>
<dbReference type="GO" id="GO:0003677">
    <property type="term" value="F:DNA binding"/>
    <property type="evidence" value="ECO:0007669"/>
    <property type="project" value="InterPro"/>
</dbReference>
<proteinExistence type="inferred from homology"/>
<keyword evidence="6" id="KW-1185">Reference proteome</keyword>
<dbReference type="RefSeq" id="WP_091185993.1">
    <property type="nucleotide sequence ID" value="NZ_FNRY01000001.1"/>
</dbReference>
<dbReference type="PANTHER" id="PTHR13779">
    <property type="entry name" value="WERNER HELICASE-INTERACTING PROTEIN 1 FAMILY MEMBER"/>
    <property type="match status" value="1"/>
</dbReference>
<dbReference type="InterPro" id="IPR003593">
    <property type="entry name" value="AAA+_ATPase"/>
</dbReference>
<dbReference type="InterPro" id="IPR003959">
    <property type="entry name" value="ATPase_AAA_core"/>
</dbReference>
<dbReference type="FunFam" id="1.20.272.10:FF:000001">
    <property type="entry name" value="Putative AAA family ATPase"/>
    <property type="match status" value="1"/>
</dbReference>
<evidence type="ECO:0000313" key="6">
    <source>
        <dbReference type="Proteomes" id="UP000199183"/>
    </source>
</evidence>
<dbReference type="Pfam" id="PF16193">
    <property type="entry name" value="AAA_assoc_2"/>
    <property type="match status" value="1"/>
</dbReference>
<dbReference type="PANTHER" id="PTHR13779:SF7">
    <property type="entry name" value="ATPASE WRNIP1"/>
    <property type="match status" value="1"/>
</dbReference>
<dbReference type="SUPFAM" id="SSF52540">
    <property type="entry name" value="P-loop containing nucleoside triphosphate hydrolases"/>
    <property type="match status" value="1"/>
</dbReference>
<feature type="domain" description="AAA+ ATPase" evidence="4">
    <location>
        <begin position="50"/>
        <end position="171"/>
    </location>
</feature>
<gene>
    <name evidence="5" type="ORF">SAMN04489806_2892</name>
</gene>